<dbReference type="Pfam" id="PF08546">
    <property type="entry name" value="ApbA_C"/>
    <property type="match status" value="1"/>
</dbReference>
<dbReference type="Proteomes" id="UP000677082">
    <property type="component" value="Unassembled WGS sequence"/>
</dbReference>
<proteinExistence type="inferred from homology"/>
<dbReference type="Pfam" id="PF02558">
    <property type="entry name" value="ApbA"/>
    <property type="match status" value="1"/>
</dbReference>
<evidence type="ECO:0000256" key="3">
    <source>
        <dbReference type="ARBA" id="ARBA00023002"/>
    </source>
</evidence>
<dbReference type="InterPro" id="IPR013752">
    <property type="entry name" value="KPA_reductase"/>
</dbReference>
<evidence type="ECO:0000313" key="7">
    <source>
        <dbReference type="EMBL" id="GIM88285.1"/>
    </source>
</evidence>
<dbReference type="GO" id="GO:0005737">
    <property type="term" value="C:cytoplasm"/>
    <property type="evidence" value="ECO:0007669"/>
    <property type="project" value="TreeGrafter"/>
</dbReference>
<comment type="caution">
    <text evidence="7">The sequence shown here is derived from an EMBL/GenBank/DDBJ whole genome shotgun (WGS) entry which is preliminary data.</text>
</comment>
<keyword evidence="4" id="KW-0566">Pantothenate biosynthesis</keyword>
<dbReference type="FunFam" id="1.10.1040.10:FF:000017">
    <property type="entry name" value="2-dehydropantoate 2-reductase"/>
    <property type="match status" value="1"/>
</dbReference>
<comment type="similarity">
    <text evidence="1 4">Belongs to the ketopantoate reductase family.</text>
</comment>
<dbReference type="Gene3D" id="3.40.50.720">
    <property type="entry name" value="NAD(P)-binding Rossmann-like Domain"/>
    <property type="match status" value="1"/>
</dbReference>
<sequence>MRVTGLADFVAPVHAVTDAAELPACDLGIVATKALHTGAAVAAAAKALADAGVVSVQNGVGNEEIIAEHVPRVMRGTIVTAGAVTAPGVVRYDAPGDSWIGPFEPSPARPDEIELLAGLLNQGGLTTHAVADARGPQWTKVVFNAATSPLSALTGLTVGQVCTDPGLRTEVERLIDEALEVCARAGITLTRDPRASVEEAIREAYAHKPSMLQDVLARRATEIAVLNGGIAAEGRRTGVPTPAHDAMVALVNGLERSWPAG</sequence>
<dbReference type="SUPFAM" id="SSF51735">
    <property type="entry name" value="NAD(P)-binding Rossmann-fold domains"/>
    <property type="match status" value="1"/>
</dbReference>
<comment type="pathway">
    <text evidence="4">Cofactor biosynthesis; (R)-pantothenate biosynthesis; (R)-pantoate from 3-methyl-2-oxobutanoate: step 2/2.</text>
</comment>
<comment type="catalytic activity">
    <reaction evidence="4">
        <text>(R)-pantoate + NADP(+) = 2-dehydropantoate + NADPH + H(+)</text>
        <dbReference type="Rhea" id="RHEA:16233"/>
        <dbReference type="ChEBI" id="CHEBI:11561"/>
        <dbReference type="ChEBI" id="CHEBI:15378"/>
        <dbReference type="ChEBI" id="CHEBI:15980"/>
        <dbReference type="ChEBI" id="CHEBI:57783"/>
        <dbReference type="ChEBI" id="CHEBI:58349"/>
        <dbReference type="EC" id="1.1.1.169"/>
    </reaction>
</comment>
<evidence type="ECO:0000256" key="2">
    <source>
        <dbReference type="ARBA" id="ARBA00022857"/>
    </source>
</evidence>
<dbReference type="EC" id="1.1.1.169" evidence="4"/>
<dbReference type="SUPFAM" id="SSF48179">
    <property type="entry name" value="6-phosphogluconate dehydrogenase C-terminal domain-like"/>
    <property type="match status" value="1"/>
</dbReference>
<organism evidence="7 8">
    <name type="scientific">Paractinoplanes toevensis</name>
    <dbReference type="NCBI Taxonomy" id="571911"/>
    <lineage>
        <taxon>Bacteria</taxon>
        <taxon>Bacillati</taxon>
        <taxon>Actinomycetota</taxon>
        <taxon>Actinomycetes</taxon>
        <taxon>Micromonosporales</taxon>
        <taxon>Micromonosporaceae</taxon>
        <taxon>Paractinoplanes</taxon>
    </lineage>
</organism>
<dbReference type="InterPro" id="IPR036291">
    <property type="entry name" value="NAD(P)-bd_dom_sf"/>
</dbReference>
<dbReference type="PANTHER" id="PTHR21708">
    <property type="entry name" value="PROBABLE 2-DEHYDROPANTOATE 2-REDUCTASE"/>
    <property type="match status" value="1"/>
</dbReference>
<gene>
    <name evidence="7" type="ORF">Ato02nite_000780</name>
</gene>
<keyword evidence="2 4" id="KW-0521">NADP</keyword>
<dbReference type="GO" id="GO:0008677">
    <property type="term" value="F:2-dehydropantoate 2-reductase activity"/>
    <property type="evidence" value="ECO:0007669"/>
    <property type="project" value="UniProtKB-EC"/>
</dbReference>
<dbReference type="InterPro" id="IPR013332">
    <property type="entry name" value="KPR_N"/>
</dbReference>
<feature type="domain" description="Ketopantoate reductase N-terminal" evidence="5">
    <location>
        <begin position="8"/>
        <end position="104"/>
    </location>
</feature>
<dbReference type="PANTHER" id="PTHR21708:SF26">
    <property type="entry name" value="2-DEHYDROPANTOATE 2-REDUCTASE"/>
    <property type="match status" value="1"/>
</dbReference>
<evidence type="ECO:0000256" key="1">
    <source>
        <dbReference type="ARBA" id="ARBA00007870"/>
    </source>
</evidence>
<keyword evidence="3 4" id="KW-0560">Oxidoreductase</keyword>
<evidence type="ECO:0000256" key="4">
    <source>
        <dbReference type="RuleBase" id="RU362068"/>
    </source>
</evidence>
<dbReference type="InterPro" id="IPR008927">
    <property type="entry name" value="6-PGluconate_DH-like_C_sf"/>
</dbReference>
<evidence type="ECO:0000259" key="5">
    <source>
        <dbReference type="Pfam" id="PF02558"/>
    </source>
</evidence>
<reference evidence="7 8" key="1">
    <citation type="submission" date="2021-03" db="EMBL/GenBank/DDBJ databases">
        <title>Whole genome shotgun sequence of Actinoplanes toevensis NBRC 105298.</title>
        <authorList>
            <person name="Komaki H."/>
            <person name="Tamura T."/>
        </authorList>
    </citation>
    <scope>NUCLEOTIDE SEQUENCE [LARGE SCALE GENOMIC DNA]</scope>
    <source>
        <strain evidence="7 8">NBRC 105298</strain>
    </source>
</reference>
<protein>
    <recommendedName>
        <fullName evidence="4">2-dehydropantoate 2-reductase</fullName>
        <ecNumber evidence="4">1.1.1.169</ecNumber>
    </recommendedName>
    <alternativeName>
        <fullName evidence="4">Ketopantoate reductase</fullName>
    </alternativeName>
</protein>
<dbReference type="InterPro" id="IPR051402">
    <property type="entry name" value="KPR-Related"/>
</dbReference>
<dbReference type="NCBIfam" id="TIGR00745">
    <property type="entry name" value="apbA_panE"/>
    <property type="match status" value="1"/>
</dbReference>
<dbReference type="InterPro" id="IPR003710">
    <property type="entry name" value="ApbA"/>
</dbReference>
<dbReference type="EMBL" id="BOQN01000001">
    <property type="protein sequence ID" value="GIM88285.1"/>
    <property type="molecule type" value="Genomic_DNA"/>
</dbReference>
<dbReference type="Gene3D" id="1.10.1040.10">
    <property type="entry name" value="N-(1-d-carboxylethyl)-l-norvaline Dehydrogenase, domain 2"/>
    <property type="match status" value="1"/>
</dbReference>
<name>A0A919T5K1_9ACTN</name>
<dbReference type="AlphaFoldDB" id="A0A919T5K1"/>
<evidence type="ECO:0000259" key="6">
    <source>
        <dbReference type="Pfam" id="PF08546"/>
    </source>
</evidence>
<dbReference type="GO" id="GO:0015940">
    <property type="term" value="P:pantothenate biosynthetic process"/>
    <property type="evidence" value="ECO:0007669"/>
    <property type="project" value="UniProtKB-KW"/>
</dbReference>
<keyword evidence="8" id="KW-1185">Reference proteome</keyword>
<accession>A0A919T5K1</accession>
<dbReference type="InterPro" id="IPR013328">
    <property type="entry name" value="6PGD_dom2"/>
</dbReference>
<comment type="function">
    <text evidence="4">Catalyzes the NADPH-dependent reduction of ketopantoate into pantoic acid.</text>
</comment>
<feature type="domain" description="Ketopantoate reductase C-terminal" evidence="6">
    <location>
        <begin position="134"/>
        <end position="255"/>
    </location>
</feature>
<evidence type="ECO:0000313" key="8">
    <source>
        <dbReference type="Proteomes" id="UP000677082"/>
    </source>
</evidence>